<keyword evidence="3" id="KW-1185">Reference proteome</keyword>
<comment type="caution">
    <text evidence="2">The sequence shown here is derived from an EMBL/GenBank/DDBJ whole genome shotgun (WGS) entry which is preliminary data.</text>
</comment>
<dbReference type="AlphaFoldDB" id="A0A8K1C7P1"/>
<organism evidence="2 3">
    <name type="scientific">Pythium oligandrum</name>
    <name type="common">Mycoparasitic fungus</name>
    <dbReference type="NCBI Taxonomy" id="41045"/>
    <lineage>
        <taxon>Eukaryota</taxon>
        <taxon>Sar</taxon>
        <taxon>Stramenopiles</taxon>
        <taxon>Oomycota</taxon>
        <taxon>Peronosporomycetes</taxon>
        <taxon>Pythiales</taxon>
        <taxon>Pythiaceae</taxon>
        <taxon>Pythium</taxon>
    </lineage>
</organism>
<dbReference type="Proteomes" id="UP000794436">
    <property type="component" value="Unassembled WGS sequence"/>
</dbReference>
<reference evidence="2" key="1">
    <citation type="submission" date="2019-03" db="EMBL/GenBank/DDBJ databases">
        <title>Long read genome sequence of the mycoparasitic Pythium oligandrum ATCC 38472 isolated from sugarbeet rhizosphere.</title>
        <authorList>
            <person name="Gaulin E."/>
        </authorList>
    </citation>
    <scope>NUCLEOTIDE SEQUENCE</scope>
    <source>
        <strain evidence="2">ATCC 38472_TT</strain>
    </source>
</reference>
<protein>
    <submittedName>
        <fullName evidence="2">Uncharacterized protein</fullName>
    </submittedName>
</protein>
<evidence type="ECO:0000256" key="1">
    <source>
        <dbReference type="SAM" id="MobiDB-lite"/>
    </source>
</evidence>
<accession>A0A8K1C7P1</accession>
<dbReference type="OrthoDB" id="64211at2759"/>
<evidence type="ECO:0000313" key="3">
    <source>
        <dbReference type="Proteomes" id="UP000794436"/>
    </source>
</evidence>
<feature type="compositionally biased region" description="Basic and acidic residues" evidence="1">
    <location>
        <begin position="51"/>
        <end position="64"/>
    </location>
</feature>
<name>A0A8K1C7P1_PYTOL</name>
<sequence>MQELSNSHQGPLGSHRLEWLMRLDQDMRNADTVLGAFVAGLPQPPKRRAKTSSERGKAFRERQRKLESELEKRVAKLQKEVAMLDMRRRAWEIKYFNTRNSATGSLARLIQEYQHLYQHGLMDLSSSVGKKRGWVSHDMLSQVQLQEEFVRRAIDPYTIVGSAVGPEACIVQWRLYTKSHATLLSEFVSLEISGSDEDPSVVTRSTLTVRFARDTFRMLFPHAMANEALVQKFLGKEITYEYTKHFQFTPDGRISMETTDVNFVDGFVKAGFALEDIAQLMSMAAITSECMIEEVAEEPTSGANMARFEAVPDGSDEHLLPSSPFACEKEASTESNRLSLSFLLTRDATAA</sequence>
<feature type="region of interest" description="Disordered" evidence="1">
    <location>
        <begin position="41"/>
        <end position="64"/>
    </location>
</feature>
<dbReference type="EMBL" id="SPLM01000114">
    <property type="protein sequence ID" value="TMW57815.1"/>
    <property type="molecule type" value="Genomic_DNA"/>
</dbReference>
<proteinExistence type="predicted"/>
<gene>
    <name evidence="2" type="ORF">Poli38472_014418</name>
</gene>
<evidence type="ECO:0000313" key="2">
    <source>
        <dbReference type="EMBL" id="TMW57815.1"/>
    </source>
</evidence>